<dbReference type="Proteomes" id="UP000297736">
    <property type="component" value="Unassembled WGS sequence"/>
</dbReference>
<feature type="region of interest" description="Disordered" evidence="1">
    <location>
        <begin position="83"/>
        <end position="103"/>
    </location>
</feature>
<name>A0A4Z0KGR7_BREAU</name>
<protein>
    <submittedName>
        <fullName evidence="2">Uncharacterized protein</fullName>
    </submittedName>
</protein>
<dbReference type="RefSeq" id="WP_135447886.1">
    <property type="nucleotide sequence ID" value="NZ_RHFF01000013.1"/>
</dbReference>
<comment type="caution">
    <text evidence="2">The sequence shown here is derived from an EMBL/GenBank/DDBJ whole genome shotgun (WGS) entry which is preliminary data.</text>
</comment>
<accession>A0A4Z0KGR7</accession>
<organism evidence="2 3">
    <name type="scientific">Brevibacterium aurantiacum</name>
    <dbReference type="NCBI Taxonomy" id="273384"/>
    <lineage>
        <taxon>Bacteria</taxon>
        <taxon>Bacillati</taxon>
        <taxon>Actinomycetota</taxon>
        <taxon>Actinomycetes</taxon>
        <taxon>Micrococcales</taxon>
        <taxon>Brevibacteriaceae</taxon>
        <taxon>Brevibacterium</taxon>
    </lineage>
</organism>
<reference evidence="2 3" key="1">
    <citation type="submission" date="2018-10" db="EMBL/GenBank/DDBJ databases">
        <title>Brevibacterium genomes from Austrain hard cheese rinds.</title>
        <authorList>
            <person name="Anast J.M."/>
            <person name="Dzieciol M."/>
            <person name="Schultz D.L."/>
            <person name="Mann E."/>
            <person name="Wagner M."/>
            <person name="Schmitz-Esser S."/>
        </authorList>
    </citation>
    <scope>NUCLEOTIDE SEQUENCE [LARGE SCALE GENOMIC DNA]</scope>
    <source>
        <strain evidence="2 3">L261</strain>
    </source>
</reference>
<sequence length="103" mass="11393">MDYAIRGLLARVEELKADAIVAMGKDCGGQHAALALIANSIMEDHSDWDSSVDEDKDVEDTVGDFEPSVIGIENFAVSNQERYPSGVPLRQRRPQTCDRESLR</sequence>
<evidence type="ECO:0000256" key="1">
    <source>
        <dbReference type="SAM" id="MobiDB-lite"/>
    </source>
</evidence>
<evidence type="ECO:0000313" key="3">
    <source>
        <dbReference type="Proteomes" id="UP000297736"/>
    </source>
</evidence>
<gene>
    <name evidence="2" type="ORF">EB834_13320</name>
</gene>
<dbReference type="AlphaFoldDB" id="A0A4Z0KGR7"/>
<dbReference type="EMBL" id="RHFF01000013">
    <property type="protein sequence ID" value="TGD37853.1"/>
    <property type="molecule type" value="Genomic_DNA"/>
</dbReference>
<evidence type="ECO:0000313" key="2">
    <source>
        <dbReference type="EMBL" id="TGD37853.1"/>
    </source>
</evidence>
<proteinExistence type="predicted"/>